<keyword evidence="3" id="KW-0813">Transport</keyword>
<keyword evidence="8" id="KW-1185">Reference proteome</keyword>
<comment type="caution">
    <text evidence="7">The sequence shown here is derived from an EMBL/GenBank/DDBJ whole genome shotgun (WGS) entry which is preliminary data.</text>
</comment>
<dbReference type="Pfam" id="PF01497">
    <property type="entry name" value="Peripla_BP_2"/>
    <property type="match status" value="1"/>
</dbReference>
<dbReference type="Gene3D" id="3.40.50.1980">
    <property type="entry name" value="Nitrogenase molybdenum iron protein domain"/>
    <property type="match status" value="2"/>
</dbReference>
<dbReference type="PANTHER" id="PTHR30532:SF24">
    <property type="entry name" value="FERRIC ENTEROBACTIN-BINDING PERIPLASMIC PROTEIN FEPB"/>
    <property type="match status" value="1"/>
</dbReference>
<dbReference type="InterPro" id="IPR051313">
    <property type="entry name" value="Bact_iron-sidero_bind"/>
</dbReference>
<organism evidence="7 8">
    <name type="scientific">Pseudonocardia eucalypti</name>
    <dbReference type="NCBI Taxonomy" id="648755"/>
    <lineage>
        <taxon>Bacteria</taxon>
        <taxon>Bacillati</taxon>
        <taxon>Actinomycetota</taxon>
        <taxon>Actinomycetes</taxon>
        <taxon>Pseudonocardiales</taxon>
        <taxon>Pseudonocardiaceae</taxon>
        <taxon>Pseudonocardia</taxon>
    </lineage>
</organism>
<evidence type="ECO:0000313" key="7">
    <source>
        <dbReference type="EMBL" id="GAA5152481.1"/>
    </source>
</evidence>
<feature type="signal peptide" evidence="5">
    <location>
        <begin position="1"/>
        <end position="18"/>
    </location>
</feature>
<protein>
    <submittedName>
        <fullName evidence="7">Iron-siderophore ABC transporter substrate-binding protein</fullName>
    </submittedName>
</protein>
<evidence type="ECO:0000256" key="4">
    <source>
        <dbReference type="ARBA" id="ARBA00022729"/>
    </source>
</evidence>
<dbReference type="SUPFAM" id="SSF53807">
    <property type="entry name" value="Helical backbone' metal receptor"/>
    <property type="match status" value="1"/>
</dbReference>
<gene>
    <name evidence="7" type="ORF">GCM10023321_21270</name>
</gene>
<feature type="domain" description="Fe/B12 periplasmic-binding" evidence="6">
    <location>
        <begin position="55"/>
        <end position="324"/>
    </location>
</feature>
<proteinExistence type="inferred from homology"/>
<accession>A0ABP9PW45</accession>
<sequence length="326" mass="34096">MSSWLRGAAILLMTLALAGCGGTAPEQPAASADGAFPVSVQTKFGTTTINRRPVRVVAMTWADADFALSLGVVPVGIGRANYAPTELQPWAAERFAGEKPVVFDSRDGAPVERVASLRPDIILATKDFRLDDGYAQLSRVAPVVGYLNGPNNDTWQHSLRAVATALGKADEGKRVVDDTEGWMAAQKAAHPELADKTFAYVIAADSSALNTVNSTDDVSAGILTALGLRLSPTVLGLPTGSIPGRAPVSGENLGVVDADVLIGAGTQPGLAGLERHPVFVALPSVRRGAFVPIDNQVANALAYPTPLSLRWALPRLIPHLSDAANR</sequence>
<dbReference type="InterPro" id="IPR002491">
    <property type="entry name" value="ABC_transptr_periplasmic_BD"/>
</dbReference>
<reference evidence="8" key="1">
    <citation type="journal article" date="2019" name="Int. J. Syst. Evol. Microbiol.">
        <title>The Global Catalogue of Microorganisms (GCM) 10K type strain sequencing project: providing services to taxonomists for standard genome sequencing and annotation.</title>
        <authorList>
            <consortium name="The Broad Institute Genomics Platform"/>
            <consortium name="The Broad Institute Genome Sequencing Center for Infectious Disease"/>
            <person name="Wu L."/>
            <person name="Ma J."/>
        </authorList>
    </citation>
    <scope>NUCLEOTIDE SEQUENCE [LARGE SCALE GENOMIC DNA]</scope>
    <source>
        <strain evidence="8">JCM 18303</strain>
    </source>
</reference>
<evidence type="ECO:0000259" key="6">
    <source>
        <dbReference type="PROSITE" id="PS50983"/>
    </source>
</evidence>
<evidence type="ECO:0000256" key="5">
    <source>
        <dbReference type="SAM" id="SignalP"/>
    </source>
</evidence>
<comment type="similarity">
    <text evidence="2">Belongs to the bacterial solute-binding protein 8 family.</text>
</comment>
<keyword evidence="4 5" id="KW-0732">Signal</keyword>
<evidence type="ECO:0000313" key="8">
    <source>
        <dbReference type="Proteomes" id="UP001428817"/>
    </source>
</evidence>
<dbReference type="Proteomes" id="UP001428817">
    <property type="component" value="Unassembled WGS sequence"/>
</dbReference>
<feature type="chain" id="PRO_5046262073" evidence="5">
    <location>
        <begin position="19"/>
        <end position="326"/>
    </location>
</feature>
<dbReference type="PROSITE" id="PS51257">
    <property type="entry name" value="PROKAR_LIPOPROTEIN"/>
    <property type="match status" value="1"/>
</dbReference>
<evidence type="ECO:0000256" key="2">
    <source>
        <dbReference type="ARBA" id="ARBA00008814"/>
    </source>
</evidence>
<dbReference type="EMBL" id="BAABJP010000007">
    <property type="protein sequence ID" value="GAA5152481.1"/>
    <property type="molecule type" value="Genomic_DNA"/>
</dbReference>
<dbReference type="PROSITE" id="PS50983">
    <property type="entry name" value="FE_B12_PBP"/>
    <property type="match status" value="1"/>
</dbReference>
<evidence type="ECO:0000256" key="3">
    <source>
        <dbReference type="ARBA" id="ARBA00022448"/>
    </source>
</evidence>
<evidence type="ECO:0000256" key="1">
    <source>
        <dbReference type="ARBA" id="ARBA00004196"/>
    </source>
</evidence>
<dbReference type="RefSeq" id="WP_185066452.1">
    <property type="nucleotide sequence ID" value="NZ_BAABJP010000007.1"/>
</dbReference>
<name>A0ABP9PW45_9PSEU</name>
<dbReference type="PANTHER" id="PTHR30532">
    <property type="entry name" value="IRON III DICITRATE-BINDING PERIPLASMIC PROTEIN"/>
    <property type="match status" value="1"/>
</dbReference>
<comment type="subcellular location">
    <subcellularLocation>
        <location evidence="1">Cell envelope</location>
    </subcellularLocation>
</comment>